<name>A0AAN5C4R4_9BILA</name>
<sequence>GIFYTKAYALAQRTFPLPLRTPLEYSLKRKHVSKTLHMAGSSRCPIGNEWLAQCILSISVANCSLVCLLHSTDEDLETEKKYLGIWNIQKSNAKT</sequence>
<proteinExistence type="predicted"/>
<comment type="caution">
    <text evidence="1">The sequence shown here is derived from an EMBL/GenBank/DDBJ whole genome shotgun (WGS) entry which is preliminary data.</text>
</comment>
<dbReference type="EMBL" id="BTRK01000001">
    <property type="protein sequence ID" value="GMR30002.1"/>
    <property type="molecule type" value="Genomic_DNA"/>
</dbReference>
<protein>
    <submittedName>
        <fullName evidence="1">Uncharacterized protein</fullName>
    </submittedName>
</protein>
<feature type="non-terminal residue" evidence="1">
    <location>
        <position position="1"/>
    </location>
</feature>
<reference evidence="2" key="1">
    <citation type="submission" date="2022-10" db="EMBL/GenBank/DDBJ databases">
        <title>Genome assembly of Pristionchus species.</title>
        <authorList>
            <person name="Yoshida K."/>
            <person name="Sommer R.J."/>
        </authorList>
    </citation>
    <scope>NUCLEOTIDE SEQUENCE [LARGE SCALE GENOMIC DNA]</scope>
    <source>
        <strain evidence="2">RS5460</strain>
    </source>
</reference>
<accession>A0AAN5C4R4</accession>
<dbReference type="AlphaFoldDB" id="A0AAN5C4R4"/>
<dbReference type="Proteomes" id="UP001328107">
    <property type="component" value="Unassembled WGS sequence"/>
</dbReference>
<evidence type="ECO:0000313" key="2">
    <source>
        <dbReference type="Proteomes" id="UP001328107"/>
    </source>
</evidence>
<gene>
    <name evidence="1" type="ORF">PMAYCL1PPCAC_00197</name>
</gene>
<evidence type="ECO:0000313" key="1">
    <source>
        <dbReference type="EMBL" id="GMR30002.1"/>
    </source>
</evidence>
<organism evidence="1 2">
    <name type="scientific">Pristionchus mayeri</name>
    <dbReference type="NCBI Taxonomy" id="1317129"/>
    <lineage>
        <taxon>Eukaryota</taxon>
        <taxon>Metazoa</taxon>
        <taxon>Ecdysozoa</taxon>
        <taxon>Nematoda</taxon>
        <taxon>Chromadorea</taxon>
        <taxon>Rhabditida</taxon>
        <taxon>Rhabditina</taxon>
        <taxon>Diplogasteromorpha</taxon>
        <taxon>Diplogasteroidea</taxon>
        <taxon>Neodiplogasteridae</taxon>
        <taxon>Pristionchus</taxon>
    </lineage>
</organism>
<keyword evidence="2" id="KW-1185">Reference proteome</keyword>